<organism evidence="4 5">
    <name type="scientific">Nocardioides daedukensis</name>
    <dbReference type="NCBI Taxonomy" id="634462"/>
    <lineage>
        <taxon>Bacteria</taxon>
        <taxon>Bacillati</taxon>
        <taxon>Actinomycetota</taxon>
        <taxon>Actinomycetes</taxon>
        <taxon>Propionibacteriales</taxon>
        <taxon>Nocardioidaceae</taxon>
        <taxon>Nocardioides</taxon>
    </lineage>
</organism>
<dbReference type="Gene3D" id="1.10.287.1060">
    <property type="entry name" value="ESAT-6-like"/>
    <property type="match status" value="1"/>
</dbReference>
<evidence type="ECO:0000256" key="3">
    <source>
        <dbReference type="SAM" id="MobiDB-lite"/>
    </source>
</evidence>
<accession>A0A7Y9UQX2</accession>
<evidence type="ECO:0000313" key="5">
    <source>
        <dbReference type="Proteomes" id="UP000540656"/>
    </source>
</evidence>
<comment type="similarity">
    <text evidence="1">Belongs to the WXG100 family.</text>
</comment>
<comment type="caution">
    <text evidence="4">The sequence shown here is derived from an EMBL/GenBank/DDBJ whole genome shotgun (WGS) entry which is preliminary data.</text>
</comment>
<name>A0A7Y9UQX2_9ACTN</name>
<dbReference type="Proteomes" id="UP000540656">
    <property type="component" value="Unassembled WGS sequence"/>
</dbReference>
<sequence length="110" mass="11868">MGLGDMKVGYEALDQAAADLKNGAVGIENKLDELERRMRGRQSEWTGEASLAFESSRHEWDRAMKDMKSILHDIGLGVGLSREEYAAAEGRNKGRFPAADGASGASVKGL</sequence>
<dbReference type="NCBIfam" id="TIGR03930">
    <property type="entry name" value="WXG100_ESAT6"/>
    <property type="match status" value="1"/>
</dbReference>
<gene>
    <name evidence="4" type="ORF">BJ980_001959</name>
</gene>
<reference evidence="4 5" key="1">
    <citation type="submission" date="2020-07" db="EMBL/GenBank/DDBJ databases">
        <title>Sequencing the genomes of 1000 actinobacteria strains.</title>
        <authorList>
            <person name="Klenk H.-P."/>
        </authorList>
    </citation>
    <scope>NUCLEOTIDE SEQUENCE [LARGE SCALE GENOMIC DNA]</scope>
    <source>
        <strain evidence="4 5">DSM 23819</strain>
    </source>
</reference>
<dbReference type="RefSeq" id="WP_179502130.1">
    <property type="nucleotide sequence ID" value="NZ_JACCAA010000001.1"/>
</dbReference>
<evidence type="ECO:0000313" key="4">
    <source>
        <dbReference type="EMBL" id="NYG59036.1"/>
    </source>
</evidence>
<dbReference type="AlphaFoldDB" id="A0A7Y9UQX2"/>
<feature type="region of interest" description="Disordered" evidence="3">
    <location>
        <begin position="90"/>
        <end position="110"/>
    </location>
</feature>
<dbReference type="InterPro" id="IPR010310">
    <property type="entry name" value="T7SS_ESAT-6-like"/>
</dbReference>
<dbReference type="EMBL" id="JACCAA010000001">
    <property type="protein sequence ID" value="NYG59036.1"/>
    <property type="molecule type" value="Genomic_DNA"/>
</dbReference>
<dbReference type="InterPro" id="IPR036689">
    <property type="entry name" value="ESAT-6-like_sf"/>
</dbReference>
<proteinExistence type="inferred from homology"/>
<protein>
    <recommendedName>
        <fullName evidence="1">ESAT-6-like protein</fullName>
    </recommendedName>
</protein>
<evidence type="ECO:0000256" key="1">
    <source>
        <dbReference type="RuleBase" id="RU362001"/>
    </source>
</evidence>
<dbReference type="SUPFAM" id="SSF140453">
    <property type="entry name" value="EsxAB dimer-like"/>
    <property type="match status" value="1"/>
</dbReference>
<keyword evidence="2" id="KW-0175">Coiled coil</keyword>
<dbReference type="Pfam" id="PF06013">
    <property type="entry name" value="WXG100"/>
    <property type="match status" value="1"/>
</dbReference>
<keyword evidence="5" id="KW-1185">Reference proteome</keyword>
<evidence type="ECO:0000256" key="2">
    <source>
        <dbReference type="SAM" id="Coils"/>
    </source>
</evidence>
<feature type="coiled-coil region" evidence="2">
    <location>
        <begin position="17"/>
        <end position="44"/>
    </location>
</feature>